<protein>
    <submittedName>
        <fullName evidence="1">Uncharacterized protein</fullName>
    </submittedName>
</protein>
<organism evidence="1">
    <name type="scientific">Pelagomonas calceolata</name>
    <dbReference type="NCBI Taxonomy" id="35677"/>
    <lineage>
        <taxon>Eukaryota</taxon>
        <taxon>Sar</taxon>
        <taxon>Stramenopiles</taxon>
        <taxon>Ochrophyta</taxon>
        <taxon>Pelagophyceae</taxon>
        <taxon>Pelagomonadales</taxon>
        <taxon>Pelagomonadaceae</taxon>
        <taxon>Pelagomonas</taxon>
    </lineage>
</organism>
<gene>
    <name evidence="1" type="ORF">PCAL00307_LOCUS8840</name>
</gene>
<accession>A0A7S3ZTE7</accession>
<proteinExistence type="predicted"/>
<dbReference type="EMBL" id="HBIW01010363">
    <property type="protein sequence ID" value="CAE0693404.1"/>
    <property type="molecule type" value="Transcribed_RNA"/>
</dbReference>
<dbReference type="AlphaFoldDB" id="A0A7S3ZTE7"/>
<evidence type="ECO:0000313" key="1">
    <source>
        <dbReference type="EMBL" id="CAE0693404.1"/>
    </source>
</evidence>
<sequence length="99" mass="11450">MHVRKNAAFPRFDIKKYILVIREIESICRRTALEPIIYEVCVTLIIKCIARVSNPDDTAILDCTYDIHIKKVCTWWSVSQLLCSISLKNILGHGIKYVK</sequence>
<name>A0A7S3ZTE7_9STRA</name>
<reference evidence="1" key="1">
    <citation type="submission" date="2021-01" db="EMBL/GenBank/DDBJ databases">
        <authorList>
            <person name="Corre E."/>
            <person name="Pelletier E."/>
            <person name="Niang G."/>
            <person name="Scheremetjew M."/>
            <person name="Finn R."/>
            <person name="Kale V."/>
            <person name="Holt S."/>
            <person name="Cochrane G."/>
            <person name="Meng A."/>
            <person name="Brown T."/>
            <person name="Cohen L."/>
        </authorList>
    </citation>
    <scope>NUCLEOTIDE SEQUENCE</scope>
    <source>
        <strain evidence="1">CCMP1756</strain>
    </source>
</reference>